<sequence length="411" mass="44003">MEQLPLPHAAPRAGFFLPNAKVGVEYCATLEGRDASGQPVNILDLSLPEELGLMFDSQTGRVSGSPRSSGDYRLPLRWSPAAKGSYPGECLLIVNPDPKSLWKQLEPPADAPYPKPHQDCRLITGESGLQLLAASRRGRSHEHQGSFRDDDFLIQADDKTGWSLLLVADGAGSAQFSREGARVAVTSAAETLNQALGGDLGEALAQKLSAWDSDPGAAAEAIGREFHALFHQAGTRAVQAIEQAAKTQSAKARDYATTLLAAVVKRENNGLFLASFWMGDGAIAAYGPAGKVRLMGTPDGGEFAGQTRFLDAASLADPGFAKRIGIGYFQDIEAVLLMTDGVSDPRFETDNGLKDPVRWDALWDELKPLLAASEPAQALVDWLHFFSPGHHDDRTIALLRPAAGTAPMRNP</sequence>
<accession>H8Z2H7</accession>
<dbReference type="eggNOG" id="COG0631">
    <property type="taxonomic scope" value="Bacteria"/>
</dbReference>
<dbReference type="Pfam" id="PF13672">
    <property type="entry name" value="PP2C_2"/>
    <property type="match status" value="1"/>
</dbReference>
<dbReference type="Proteomes" id="UP000002964">
    <property type="component" value="Unassembled WGS sequence"/>
</dbReference>
<dbReference type="RefSeq" id="WP_009148217.1">
    <property type="nucleotide sequence ID" value="NZ_CP121471.1"/>
</dbReference>
<evidence type="ECO:0000313" key="2">
    <source>
        <dbReference type="EMBL" id="EIC21632.1"/>
    </source>
</evidence>
<name>H8Z2H7_9GAMM</name>
<reference evidence="3" key="1">
    <citation type="submission" date="2011-06" db="EMBL/GenBank/DDBJ databases">
        <authorList>
            <consortium name="US DOE Joint Genome Institute (JGI-PGF)"/>
            <person name="Lucas S."/>
            <person name="Han J."/>
            <person name="Lapidus A."/>
            <person name="Cheng J.-F."/>
            <person name="Goodwin L."/>
            <person name="Pitluck S."/>
            <person name="Peters L."/>
            <person name="Land M.L."/>
            <person name="Hauser L."/>
            <person name="Vogl K."/>
            <person name="Liu Z."/>
            <person name="Overmann J."/>
            <person name="Frigaard N.-U."/>
            <person name="Bryant D.A."/>
            <person name="Woyke T.J."/>
        </authorList>
    </citation>
    <scope>NUCLEOTIDE SEQUENCE [LARGE SCALE GENOMIC DNA]</scope>
    <source>
        <strain evidence="3">970</strain>
    </source>
</reference>
<organism evidence="2 3">
    <name type="scientific">Thiorhodovibrio frisius</name>
    <dbReference type="NCBI Taxonomy" id="631362"/>
    <lineage>
        <taxon>Bacteria</taxon>
        <taxon>Pseudomonadati</taxon>
        <taxon>Pseudomonadota</taxon>
        <taxon>Gammaproteobacteria</taxon>
        <taxon>Chromatiales</taxon>
        <taxon>Chromatiaceae</taxon>
        <taxon>Thiorhodovibrio</taxon>
    </lineage>
</organism>
<proteinExistence type="predicted"/>
<gene>
    <name evidence="2" type="ORF">Thi970DRAFT_01848</name>
</gene>
<dbReference type="SUPFAM" id="SSF81606">
    <property type="entry name" value="PP2C-like"/>
    <property type="match status" value="1"/>
</dbReference>
<evidence type="ECO:0000259" key="1">
    <source>
        <dbReference type="Pfam" id="PF13672"/>
    </source>
</evidence>
<dbReference type="Gene3D" id="3.60.40.10">
    <property type="entry name" value="PPM-type phosphatase domain"/>
    <property type="match status" value="1"/>
</dbReference>
<keyword evidence="3" id="KW-1185">Reference proteome</keyword>
<protein>
    <recommendedName>
        <fullName evidence="1">PPM-type phosphatase domain-containing protein</fullName>
    </recommendedName>
</protein>
<reference evidence="2 3" key="2">
    <citation type="submission" date="2011-11" db="EMBL/GenBank/DDBJ databases">
        <authorList>
            <consortium name="US DOE Joint Genome Institute"/>
            <person name="Lucas S."/>
            <person name="Han J."/>
            <person name="Lapidus A."/>
            <person name="Cheng J.-F."/>
            <person name="Goodwin L."/>
            <person name="Pitluck S."/>
            <person name="Peters L."/>
            <person name="Ovchinnikova G."/>
            <person name="Zhang X."/>
            <person name="Detter J.C."/>
            <person name="Han C."/>
            <person name="Tapia R."/>
            <person name="Land M."/>
            <person name="Hauser L."/>
            <person name="Kyrpides N."/>
            <person name="Ivanova N."/>
            <person name="Pagani I."/>
            <person name="Vogl K."/>
            <person name="Liu Z."/>
            <person name="Overmann J."/>
            <person name="Frigaard N.-U."/>
            <person name="Bryant D."/>
            <person name="Woyke T."/>
        </authorList>
    </citation>
    <scope>NUCLEOTIDE SEQUENCE [LARGE SCALE GENOMIC DNA]</scope>
    <source>
        <strain evidence="2 3">970</strain>
    </source>
</reference>
<dbReference type="InterPro" id="IPR001932">
    <property type="entry name" value="PPM-type_phosphatase-like_dom"/>
</dbReference>
<dbReference type="AlphaFoldDB" id="H8Z2H7"/>
<dbReference type="EMBL" id="JH603169">
    <property type="protein sequence ID" value="EIC21632.1"/>
    <property type="molecule type" value="Genomic_DNA"/>
</dbReference>
<dbReference type="InterPro" id="IPR036457">
    <property type="entry name" value="PPM-type-like_dom_sf"/>
</dbReference>
<feature type="domain" description="PPM-type phosphatase" evidence="1">
    <location>
        <begin position="137"/>
        <end position="383"/>
    </location>
</feature>
<evidence type="ECO:0000313" key="3">
    <source>
        <dbReference type="Proteomes" id="UP000002964"/>
    </source>
</evidence>
<dbReference type="STRING" id="631362.Thi970DRAFT_01848"/>
<dbReference type="HOGENOM" id="CLU_027874_2_0_6"/>